<sequence length="999" mass="108599">MSEEGMTDIDLGPAAEDPLSLLGAVRRAPPPPLPATRAPPPPPPTDSPETMLRKALGGSLNPPPQKPAVVRKPPAKPAKPVVSPRQPQRDWASLLGFEGAAVQPLSPSTASDELKRRAAAAPAHTALNACAQGGSLDAVSTVVRNYDADGFRDAVGAASLAVALAHGDAGQALLLLRAATRRLGLVEQRPILDACASILEKTDPELHSKWDQLRNTAKVFLDGAFSALHVKDASQLWASLTTEPELASSALAACCIRGRVALLDDGPIVISQTTGLVNEARWLLTPRQQPGIAVAEFGEGPLGILLTKRPRGLVVSSFSKPRNEAVPRVGDALCAVNGRQIQKDSTLNDAVAILKGVGRPVLVGFRPATAEELRSERPPEPAHWPVERKPSPPPTSRAQTDLQALASYARSAVETVTEAPPVDHGELPPGLDARPPPPLSTAPVAADGWAVATLPGEVLFARTNARLQDYVRARSGSNQLCGCVIDGELHVTSYRVVFHPIGCGAVPSFASQSTDWEMPVRALTACSLKVDSGHKLSFKCKDGQRRVFTCAPRDGAAALACARAVHALAFSSASDAFARAYKAASTEDPAFARHLPRTASYSLRDEYAHSVLRGPAADQLKIIRNEHALDICETYPLELVVPSATTDLELRRVAAYRSKGRLPVIIWSHPTNGATISRSSQPKPGVQNKRSSDDERYLDSIRRLAQGQRMVIVDARSKVATQGNRVMGLGTELVRYYEGIELFYGNIANIHTARDSLSEVQKLCFARDLTGNDADSGGATFWGRLDGTKWLSQVHSILCAALKTVELVHYERTAVLVHCSDGWDRTPQITCLALMLLEKRFRTIDGFLTLLQKEWVDFGHKFDERCGHTDESASDQRSPVFLLFIDCCFQLIQQFPSAFEFNQDLLLLLLDQLNACRFGTFLENNQRRRSRKSLDDATRHVWAHVAAHFDAVRNGAYVDDEDAAPLLPSLHARNVRLFEAYFRRFDAARVPLSRARTFY</sequence>
<dbReference type="PANTHER" id="PTHR10807">
    <property type="entry name" value="MYOTUBULARIN-RELATED"/>
    <property type="match status" value="1"/>
</dbReference>
<feature type="region of interest" description="Disordered" evidence="3">
    <location>
        <begin position="1"/>
        <end position="87"/>
    </location>
</feature>
<protein>
    <recommendedName>
        <fullName evidence="8">Phosphatidylinositol-3-phosphatase</fullName>
    </recommendedName>
</protein>
<dbReference type="EMBL" id="CAKKNE010000006">
    <property type="protein sequence ID" value="CAH0380298.1"/>
    <property type="molecule type" value="Genomic_DNA"/>
</dbReference>
<name>A0A8J2X4H9_9STRA</name>
<feature type="binding site" evidence="2">
    <location>
        <begin position="749"/>
        <end position="750"/>
    </location>
    <ligand>
        <name>substrate</name>
    </ligand>
</feature>
<feature type="region of interest" description="Disordered" evidence="3">
    <location>
        <begin position="413"/>
        <end position="441"/>
    </location>
</feature>
<evidence type="ECO:0000256" key="3">
    <source>
        <dbReference type="SAM" id="MobiDB-lite"/>
    </source>
</evidence>
<feature type="domain" description="PDZ" evidence="4">
    <location>
        <begin position="291"/>
        <end position="369"/>
    </location>
</feature>
<evidence type="ECO:0000256" key="1">
    <source>
        <dbReference type="PIRSR" id="PIRSR630564-1"/>
    </source>
</evidence>
<evidence type="ECO:0008006" key="8">
    <source>
        <dbReference type="Google" id="ProtNLM"/>
    </source>
</evidence>
<dbReference type="InterPro" id="IPR016130">
    <property type="entry name" value="Tyr_Pase_AS"/>
</dbReference>
<comment type="caution">
    <text evidence="6">The sequence shown here is derived from an EMBL/GenBank/DDBJ whole genome shotgun (WGS) entry which is preliminary data.</text>
</comment>
<organism evidence="6 7">
    <name type="scientific">Pelagomonas calceolata</name>
    <dbReference type="NCBI Taxonomy" id="35677"/>
    <lineage>
        <taxon>Eukaryota</taxon>
        <taxon>Sar</taxon>
        <taxon>Stramenopiles</taxon>
        <taxon>Ochrophyta</taxon>
        <taxon>Pelagophyceae</taxon>
        <taxon>Pelagomonadales</taxon>
        <taxon>Pelagomonadaceae</taxon>
        <taxon>Pelagomonas</taxon>
    </lineage>
</organism>
<evidence type="ECO:0000313" key="6">
    <source>
        <dbReference type="EMBL" id="CAH0380298.1"/>
    </source>
</evidence>
<feature type="region of interest" description="Disordered" evidence="3">
    <location>
        <begin position="370"/>
        <end position="400"/>
    </location>
</feature>
<dbReference type="GO" id="GO:0005737">
    <property type="term" value="C:cytoplasm"/>
    <property type="evidence" value="ECO:0007669"/>
    <property type="project" value="TreeGrafter"/>
</dbReference>
<dbReference type="PROSITE" id="PS00383">
    <property type="entry name" value="TYR_PHOSPHATASE_1"/>
    <property type="match status" value="1"/>
</dbReference>
<dbReference type="InterPro" id="IPR010569">
    <property type="entry name" value="Myotubularin-like_Pase_dom"/>
</dbReference>
<reference evidence="6" key="1">
    <citation type="submission" date="2021-11" db="EMBL/GenBank/DDBJ databases">
        <authorList>
            <consortium name="Genoscope - CEA"/>
            <person name="William W."/>
        </authorList>
    </citation>
    <scope>NUCLEOTIDE SEQUENCE</scope>
</reference>
<dbReference type="PROSITE" id="PS50106">
    <property type="entry name" value="PDZ"/>
    <property type="match status" value="1"/>
</dbReference>
<evidence type="ECO:0000256" key="2">
    <source>
        <dbReference type="PIRSR" id="PIRSR630564-2"/>
    </source>
</evidence>
<feature type="region of interest" description="Disordered" evidence="3">
    <location>
        <begin position="673"/>
        <end position="694"/>
    </location>
</feature>
<keyword evidence="7" id="KW-1185">Reference proteome</keyword>
<dbReference type="InterPro" id="IPR030564">
    <property type="entry name" value="Myotubularin"/>
</dbReference>
<dbReference type="PANTHER" id="PTHR10807:SF128">
    <property type="entry name" value="PHOSPHATIDYLINOSITOL-3,5-BISPHOSPHATE 3-PHOSPHATASE"/>
    <property type="match status" value="1"/>
</dbReference>
<dbReference type="OrthoDB" id="271628at2759"/>
<dbReference type="AlphaFoldDB" id="A0A8J2X4H9"/>
<gene>
    <name evidence="6" type="ORF">PECAL_6P19400</name>
</gene>
<feature type="domain" description="Myotubularin phosphatase" evidence="5">
    <location>
        <begin position="597"/>
        <end position="982"/>
    </location>
</feature>
<dbReference type="Pfam" id="PF06602">
    <property type="entry name" value="Myotub-related"/>
    <property type="match status" value="1"/>
</dbReference>
<feature type="compositionally biased region" description="Low complexity" evidence="3">
    <location>
        <begin position="67"/>
        <end position="84"/>
    </location>
</feature>
<evidence type="ECO:0000259" key="5">
    <source>
        <dbReference type="PROSITE" id="PS51339"/>
    </source>
</evidence>
<accession>A0A8J2X4H9</accession>
<dbReference type="CDD" id="cd14507">
    <property type="entry name" value="PTP-MTM-like"/>
    <property type="match status" value="1"/>
</dbReference>
<evidence type="ECO:0000313" key="7">
    <source>
        <dbReference type="Proteomes" id="UP000789595"/>
    </source>
</evidence>
<evidence type="ECO:0000259" key="4">
    <source>
        <dbReference type="PROSITE" id="PS50106"/>
    </source>
</evidence>
<feature type="compositionally biased region" description="Pro residues" evidence="3">
    <location>
        <begin position="28"/>
        <end position="46"/>
    </location>
</feature>
<dbReference type="SUPFAM" id="SSF52799">
    <property type="entry name" value="(Phosphotyrosine protein) phosphatases II"/>
    <property type="match status" value="1"/>
</dbReference>
<feature type="compositionally biased region" description="Basic and acidic residues" evidence="3">
    <location>
        <begin position="370"/>
        <end position="390"/>
    </location>
</feature>
<dbReference type="InterPro" id="IPR029021">
    <property type="entry name" value="Prot-tyrosine_phosphatase-like"/>
</dbReference>
<feature type="binding site" evidence="2">
    <location>
        <begin position="819"/>
        <end position="825"/>
    </location>
    <ligand>
        <name>substrate</name>
    </ligand>
</feature>
<proteinExistence type="predicted"/>
<dbReference type="InterPro" id="IPR001478">
    <property type="entry name" value="PDZ"/>
</dbReference>
<feature type="compositionally biased region" description="Polar residues" evidence="3">
    <location>
        <begin position="673"/>
        <end position="682"/>
    </location>
</feature>
<dbReference type="Proteomes" id="UP000789595">
    <property type="component" value="Unassembled WGS sequence"/>
</dbReference>
<dbReference type="PROSITE" id="PS51339">
    <property type="entry name" value="PPASE_MYOTUBULARIN"/>
    <property type="match status" value="1"/>
</dbReference>
<feature type="active site" description="Phosphocysteine intermediate" evidence="1">
    <location>
        <position position="819"/>
    </location>
</feature>